<keyword evidence="3" id="KW-1185">Reference proteome</keyword>
<proteinExistence type="predicted"/>
<dbReference type="EMBL" id="MSFU01000032">
    <property type="protein sequence ID" value="PWY64116.1"/>
    <property type="molecule type" value="Genomic_DNA"/>
</dbReference>
<dbReference type="GeneID" id="37058998"/>
<gene>
    <name evidence="2" type="ORF">BO83DRAFT_455602</name>
</gene>
<dbReference type="Proteomes" id="UP000246171">
    <property type="component" value="Unassembled WGS sequence"/>
</dbReference>
<sequence>MGSSTASLSDDRLLSISRTEPSSPPVSEDEQQAIWKICSVFQRKRFLGAIYFSENDMTLKIFTSNGLRKTVSITGKRRRDHGKKSWIAIWGMNSIAPASETPRRKVSKA</sequence>
<dbReference type="RefSeq" id="XP_025383657.1">
    <property type="nucleotide sequence ID" value="XM_025537036.1"/>
</dbReference>
<reference evidence="2" key="1">
    <citation type="submission" date="2016-12" db="EMBL/GenBank/DDBJ databases">
        <title>The genomes of Aspergillus section Nigri reveals drivers in fungal speciation.</title>
        <authorList>
            <consortium name="DOE Joint Genome Institute"/>
            <person name="Vesth T.C."/>
            <person name="Nybo J."/>
            <person name="Theobald S."/>
            <person name="Brandl J."/>
            <person name="Frisvad J.C."/>
            <person name="Nielsen K.F."/>
            <person name="Lyhne E.K."/>
            <person name="Kogle M.E."/>
            <person name="Kuo A."/>
            <person name="Riley R."/>
            <person name="Clum A."/>
            <person name="Nolan M."/>
            <person name="Lipzen A."/>
            <person name="Salamov A."/>
            <person name="Henrissat B."/>
            <person name="Wiebenga A."/>
            <person name="De vries R.P."/>
            <person name="Grigoriev I.V."/>
            <person name="Mortensen U.H."/>
            <person name="Andersen M.R."/>
            <person name="Baker S.E."/>
        </authorList>
    </citation>
    <scope>NUCLEOTIDE SEQUENCE</scope>
    <source>
        <strain evidence="2">CBS 122712</strain>
    </source>
</reference>
<comment type="caution">
    <text evidence="2">The sequence shown here is derived from an EMBL/GenBank/DDBJ whole genome shotgun (WGS) entry which is preliminary data.</text>
</comment>
<organism evidence="2 3">
    <name type="scientific">Aspergillus eucalypticola (strain CBS 122712 / IBT 29274)</name>
    <dbReference type="NCBI Taxonomy" id="1448314"/>
    <lineage>
        <taxon>Eukaryota</taxon>
        <taxon>Fungi</taxon>
        <taxon>Dikarya</taxon>
        <taxon>Ascomycota</taxon>
        <taxon>Pezizomycotina</taxon>
        <taxon>Eurotiomycetes</taxon>
        <taxon>Eurotiomycetidae</taxon>
        <taxon>Eurotiales</taxon>
        <taxon>Aspergillaceae</taxon>
        <taxon>Aspergillus</taxon>
        <taxon>Aspergillus subgen. Circumdati</taxon>
    </lineage>
</organism>
<dbReference type="VEuPathDB" id="FungiDB:BO83DRAFT_455602"/>
<feature type="region of interest" description="Disordered" evidence="1">
    <location>
        <begin position="1"/>
        <end position="30"/>
    </location>
</feature>
<protein>
    <submittedName>
        <fullName evidence="2">Uncharacterized protein</fullName>
    </submittedName>
</protein>
<accession>A0A317US80</accession>
<dbReference type="OrthoDB" id="10491101at2759"/>
<evidence type="ECO:0000256" key="1">
    <source>
        <dbReference type="SAM" id="MobiDB-lite"/>
    </source>
</evidence>
<name>A0A317US80_ASPEC</name>
<dbReference type="AlphaFoldDB" id="A0A317US80"/>
<evidence type="ECO:0000313" key="3">
    <source>
        <dbReference type="Proteomes" id="UP000246171"/>
    </source>
</evidence>
<evidence type="ECO:0000313" key="2">
    <source>
        <dbReference type="EMBL" id="PWY64116.1"/>
    </source>
</evidence>